<reference evidence="2" key="1">
    <citation type="journal article" date="2023" name="Front. Plant Sci.">
        <title>Chromosomal-level genome assembly of Melastoma candidum provides insights into trichome evolution.</title>
        <authorList>
            <person name="Zhong Y."/>
            <person name="Wu W."/>
            <person name="Sun C."/>
            <person name="Zou P."/>
            <person name="Liu Y."/>
            <person name="Dai S."/>
            <person name="Zhou R."/>
        </authorList>
    </citation>
    <scope>NUCLEOTIDE SEQUENCE [LARGE SCALE GENOMIC DNA]</scope>
</reference>
<gene>
    <name evidence="1" type="ORF">MLD38_033767</name>
</gene>
<dbReference type="EMBL" id="CM042889">
    <property type="protein sequence ID" value="KAI4320268.1"/>
    <property type="molecule type" value="Genomic_DNA"/>
</dbReference>
<accession>A0ACB9M8D9</accession>
<evidence type="ECO:0000313" key="1">
    <source>
        <dbReference type="EMBL" id="KAI4320268.1"/>
    </source>
</evidence>
<keyword evidence="2" id="KW-1185">Reference proteome</keyword>
<evidence type="ECO:0000313" key="2">
    <source>
        <dbReference type="Proteomes" id="UP001057402"/>
    </source>
</evidence>
<dbReference type="Proteomes" id="UP001057402">
    <property type="component" value="Chromosome 10"/>
</dbReference>
<name>A0ACB9M8D9_9MYRT</name>
<comment type="caution">
    <text evidence="1">The sequence shown here is derived from an EMBL/GenBank/DDBJ whole genome shotgun (WGS) entry which is preliminary data.</text>
</comment>
<sequence length="101" mass="11414">MPILVKKILRVSNLATELSISIIWKLLLRKDNDGLDDRTPTIIEAIRVGLFQKLLVFLQIGCGDDGIKKKVKDLLKLVNSYKDKVDCVDSSLDLKHINRSP</sequence>
<organism evidence="1 2">
    <name type="scientific">Melastoma candidum</name>
    <dbReference type="NCBI Taxonomy" id="119954"/>
    <lineage>
        <taxon>Eukaryota</taxon>
        <taxon>Viridiplantae</taxon>
        <taxon>Streptophyta</taxon>
        <taxon>Embryophyta</taxon>
        <taxon>Tracheophyta</taxon>
        <taxon>Spermatophyta</taxon>
        <taxon>Magnoliopsida</taxon>
        <taxon>eudicotyledons</taxon>
        <taxon>Gunneridae</taxon>
        <taxon>Pentapetalae</taxon>
        <taxon>rosids</taxon>
        <taxon>malvids</taxon>
        <taxon>Myrtales</taxon>
        <taxon>Melastomataceae</taxon>
        <taxon>Melastomatoideae</taxon>
        <taxon>Melastomateae</taxon>
        <taxon>Melastoma</taxon>
    </lineage>
</organism>
<protein>
    <submittedName>
        <fullName evidence="1">Uncharacterized protein</fullName>
    </submittedName>
</protein>
<proteinExistence type="predicted"/>